<keyword evidence="1" id="KW-0175">Coiled coil</keyword>
<evidence type="ECO:0000313" key="5">
    <source>
        <dbReference type="Proteomes" id="UP000274822"/>
    </source>
</evidence>
<dbReference type="AlphaFoldDB" id="A0A433QFZ8"/>
<dbReference type="Proteomes" id="UP000274822">
    <property type="component" value="Unassembled WGS sequence"/>
</dbReference>
<evidence type="ECO:0000313" key="4">
    <source>
        <dbReference type="EMBL" id="RUS28722.1"/>
    </source>
</evidence>
<dbReference type="InterPro" id="IPR019343">
    <property type="entry name" value="PPP1R21_N"/>
</dbReference>
<organism evidence="4 5">
    <name type="scientific">Jimgerdemannia flammicorona</name>
    <dbReference type="NCBI Taxonomy" id="994334"/>
    <lineage>
        <taxon>Eukaryota</taxon>
        <taxon>Fungi</taxon>
        <taxon>Fungi incertae sedis</taxon>
        <taxon>Mucoromycota</taxon>
        <taxon>Mucoromycotina</taxon>
        <taxon>Endogonomycetes</taxon>
        <taxon>Endogonales</taxon>
        <taxon>Endogonaceae</taxon>
        <taxon>Jimgerdemannia</taxon>
    </lineage>
</organism>
<evidence type="ECO:0000259" key="3">
    <source>
        <dbReference type="SMART" id="SM01254"/>
    </source>
</evidence>
<name>A0A433QFZ8_9FUNG</name>
<evidence type="ECO:0000256" key="2">
    <source>
        <dbReference type="SAM" id="MobiDB-lite"/>
    </source>
</evidence>
<gene>
    <name evidence="4" type="ORF">BC938DRAFT_481531</name>
</gene>
<feature type="compositionally biased region" description="Polar residues" evidence="2">
    <location>
        <begin position="1"/>
        <end position="21"/>
    </location>
</feature>
<keyword evidence="5" id="KW-1185">Reference proteome</keyword>
<sequence length="220" mass="24879">MPVSMSESLLSSRHTSVISSKPQPLPQPPRECPNKALVHQTPLRDDYVGRGTFAKVSETVPGVLSVRASSLSPALSHSVERWVTQNNELNKFYIFPITQYQGSTCCPEEGRDKANNAQLQSEVKEKEKELRKVKEQLDLLSFHNERLTKRIEGLQEHDEKDFSVLFDASNITNDMKTSHGLLKPIQMLHYFPLPTLIINVTEERLFLHPGWCDQEGAGEA</sequence>
<accession>A0A433QFZ8</accession>
<feature type="domain" description="Protein phosphatase 1 regulatory subunit 21 N-terminal" evidence="3">
    <location>
        <begin position="111"/>
        <end position="205"/>
    </location>
</feature>
<proteinExistence type="predicted"/>
<dbReference type="EMBL" id="RBNJ01006232">
    <property type="protein sequence ID" value="RUS28722.1"/>
    <property type="molecule type" value="Genomic_DNA"/>
</dbReference>
<protein>
    <recommendedName>
        <fullName evidence="3">Protein phosphatase 1 regulatory subunit 21 N-terminal domain-containing protein</fullName>
    </recommendedName>
</protein>
<feature type="coiled-coil region" evidence="1">
    <location>
        <begin position="116"/>
        <end position="143"/>
    </location>
</feature>
<dbReference type="Pfam" id="PF10205">
    <property type="entry name" value="KLRAQ"/>
    <property type="match status" value="1"/>
</dbReference>
<feature type="region of interest" description="Disordered" evidence="2">
    <location>
        <begin position="1"/>
        <end position="32"/>
    </location>
</feature>
<evidence type="ECO:0000256" key="1">
    <source>
        <dbReference type="SAM" id="Coils"/>
    </source>
</evidence>
<dbReference type="SMART" id="SM01254">
    <property type="entry name" value="KLRAQ"/>
    <property type="match status" value="1"/>
</dbReference>
<reference evidence="4 5" key="1">
    <citation type="journal article" date="2018" name="New Phytol.">
        <title>Phylogenomics of Endogonaceae and evolution of mycorrhizas within Mucoromycota.</title>
        <authorList>
            <person name="Chang Y."/>
            <person name="Desiro A."/>
            <person name="Na H."/>
            <person name="Sandor L."/>
            <person name="Lipzen A."/>
            <person name="Clum A."/>
            <person name="Barry K."/>
            <person name="Grigoriev I.V."/>
            <person name="Martin F.M."/>
            <person name="Stajich J.E."/>
            <person name="Smith M.E."/>
            <person name="Bonito G."/>
            <person name="Spatafora J.W."/>
        </authorList>
    </citation>
    <scope>NUCLEOTIDE SEQUENCE [LARGE SCALE GENOMIC DNA]</scope>
    <source>
        <strain evidence="4 5">AD002</strain>
    </source>
</reference>
<comment type="caution">
    <text evidence="4">The sequence shown here is derived from an EMBL/GenBank/DDBJ whole genome shotgun (WGS) entry which is preliminary data.</text>
</comment>